<name>A0A7X5QET9_9GAMM</name>
<dbReference type="PANTHER" id="PTHR43702:SF11">
    <property type="entry name" value="L-FUCOSE-PROTON SYMPORTER"/>
    <property type="match status" value="1"/>
</dbReference>
<gene>
    <name evidence="7" type="primary">fucP</name>
    <name evidence="7" type="ORF">C5469_13310</name>
</gene>
<keyword evidence="8" id="KW-1185">Reference proteome</keyword>
<keyword evidence="2" id="KW-1003">Cell membrane</keyword>
<dbReference type="PANTHER" id="PTHR43702">
    <property type="entry name" value="L-FUCOSE-PROTON SYMPORTER"/>
    <property type="match status" value="1"/>
</dbReference>
<dbReference type="CDD" id="cd17394">
    <property type="entry name" value="MFS_FucP_like"/>
    <property type="match status" value="1"/>
</dbReference>
<feature type="transmembrane region" description="Helical" evidence="6">
    <location>
        <begin position="345"/>
        <end position="367"/>
    </location>
</feature>
<dbReference type="SUPFAM" id="SSF103473">
    <property type="entry name" value="MFS general substrate transporter"/>
    <property type="match status" value="1"/>
</dbReference>
<proteinExistence type="predicted"/>
<reference evidence="7 8" key="1">
    <citation type="submission" date="2018-02" db="EMBL/GenBank/DDBJ databases">
        <authorList>
            <person name="Machado R.A."/>
        </authorList>
    </citation>
    <scope>NUCLEOTIDE SEQUENCE [LARGE SCALE GENOMIC DNA]</scope>
    <source>
        <strain evidence="7 8">DSM 19724</strain>
    </source>
</reference>
<comment type="caution">
    <text evidence="7">The sequence shown here is derived from an EMBL/GenBank/DDBJ whole genome shotgun (WGS) entry which is preliminary data.</text>
</comment>
<dbReference type="NCBIfam" id="TIGR00885">
    <property type="entry name" value="fucP"/>
    <property type="match status" value="1"/>
</dbReference>
<dbReference type="EMBL" id="PUJW01000012">
    <property type="protein sequence ID" value="NHB93071.1"/>
    <property type="molecule type" value="Genomic_DNA"/>
</dbReference>
<dbReference type="Gene3D" id="1.20.1250.20">
    <property type="entry name" value="MFS general substrate transporter like domains"/>
    <property type="match status" value="2"/>
</dbReference>
<feature type="transmembrane region" description="Helical" evidence="6">
    <location>
        <begin position="57"/>
        <end position="81"/>
    </location>
</feature>
<accession>A0A7X5QET9</accession>
<keyword evidence="3 6" id="KW-0812">Transmembrane</keyword>
<evidence type="ECO:0000256" key="1">
    <source>
        <dbReference type="ARBA" id="ARBA00004429"/>
    </source>
</evidence>
<feature type="transmembrane region" description="Helical" evidence="6">
    <location>
        <begin position="292"/>
        <end position="309"/>
    </location>
</feature>
<evidence type="ECO:0000256" key="4">
    <source>
        <dbReference type="ARBA" id="ARBA00022989"/>
    </source>
</evidence>
<dbReference type="Pfam" id="PF07690">
    <property type="entry name" value="MFS_1"/>
    <property type="match status" value="1"/>
</dbReference>
<dbReference type="GO" id="GO:0015535">
    <property type="term" value="F:fucose:proton symporter activity"/>
    <property type="evidence" value="ECO:0007669"/>
    <property type="project" value="InterPro"/>
</dbReference>
<sequence>MDNISIQSNIARDKKKNRGYLIPFAILCSLFFLWAVANNLNDILLPQFQKAFTLTNFQAGLIQSAFYFGYFIIPVPAGILMKKLSYKAGIMTGLLFYIAGAALFWPAAEAMNYTLFLFGLFIIAAGLGCLETAANPFVTVLGPEETGHFRINLAQTFNSFGAIIAVIFGQGLILSHVPHLPQETLDKMTVKQLDAYNHSLVLAVQSPYMIIVAVVLVIAFLVLFTKFPVIQSDAHDNNSSFFESLGRIIKIKHWRWAVLAQFCYIGAQTACWSYLIRYAIDEIPGMTPGYAANYLTATMVFFFIGRSSGTWLIKRFAPEKVLACYASISMILCIISAFAGGYVGLIALTICSLFMSIQYPTIFSLGIKGLGQDTKYGSSLIVMTIVGGGIVTPIMGFVSDAVGHVPTAELVPVLCFAVILIFAKFRANTVTSNSFN</sequence>
<evidence type="ECO:0000313" key="7">
    <source>
        <dbReference type="EMBL" id="NHB93071.1"/>
    </source>
</evidence>
<keyword evidence="4 6" id="KW-1133">Transmembrane helix</keyword>
<dbReference type="RefSeq" id="WP_166307375.1">
    <property type="nucleotide sequence ID" value="NZ_CAWPIB010000012.1"/>
</dbReference>
<dbReference type="GO" id="GO:0005886">
    <property type="term" value="C:plasma membrane"/>
    <property type="evidence" value="ECO:0007669"/>
    <property type="project" value="UniProtKB-SubCell"/>
</dbReference>
<evidence type="ECO:0000256" key="3">
    <source>
        <dbReference type="ARBA" id="ARBA00022692"/>
    </source>
</evidence>
<feature type="transmembrane region" description="Helical" evidence="6">
    <location>
        <begin position="88"/>
        <end position="107"/>
    </location>
</feature>
<feature type="transmembrane region" description="Helical" evidence="6">
    <location>
        <begin position="200"/>
        <end position="224"/>
    </location>
</feature>
<dbReference type="Proteomes" id="UP000591844">
    <property type="component" value="Unassembled WGS sequence"/>
</dbReference>
<comment type="subcellular location">
    <subcellularLocation>
        <location evidence="1">Cell inner membrane</location>
        <topology evidence="1">Multi-pass membrane protein</topology>
    </subcellularLocation>
</comment>
<feature type="transmembrane region" description="Helical" evidence="6">
    <location>
        <begin position="321"/>
        <end position="339"/>
    </location>
</feature>
<protein>
    <submittedName>
        <fullName evidence="7">L-fucose:H+ symporter permease</fullName>
    </submittedName>
</protein>
<feature type="transmembrane region" description="Helical" evidence="6">
    <location>
        <begin position="379"/>
        <end position="398"/>
    </location>
</feature>
<feature type="transmembrane region" description="Helical" evidence="6">
    <location>
        <begin position="113"/>
        <end position="138"/>
    </location>
</feature>
<dbReference type="InterPro" id="IPR011701">
    <property type="entry name" value="MFS"/>
</dbReference>
<organism evidence="7 8">
    <name type="scientific">Photorhabdus cinerea</name>
    <dbReference type="NCBI Taxonomy" id="471575"/>
    <lineage>
        <taxon>Bacteria</taxon>
        <taxon>Pseudomonadati</taxon>
        <taxon>Pseudomonadota</taxon>
        <taxon>Gammaproteobacteria</taxon>
        <taxon>Enterobacterales</taxon>
        <taxon>Morganellaceae</taxon>
        <taxon>Photorhabdus</taxon>
    </lineage>
</organism>
<feature type="transmembrane region" description="Helical" evidence="6">
    <location>
        <begin position="159"/>
        <end position="180"/>
    </location>
</feature>
<dbReference type="InterPro" id="IPR036259">
    <property type="entry name" value="MFS_trans_sf"/>
</dbReference>
<dbReference type="InterPro" id="IPR005275">
    <property type="entry name" value="Lfuc_symporter_FucP"/>
</dbReference>
<feature type="transmembrane region" description="Helical" evidence="6">
    <location>
        <begin position="20"/>
        <end position="37"/>
    </location>
</feature>
<feature type="transmembrane region" description="Helical" evidence="6">
    <location>
        <begin position="256"/>
        <end position="280"/>
    </location>
</feature>
<evidence type="ECO:0000313" key="8">
    <source>
        <dbReference type="Proteomes" id="UP000591844"/>
    </source>
</evidence>
<evidence type="ECO:0000256" key="6">
    <source>
        <dbReference type="SAM" id="Phobius"/>
    </source>
</evidence>
<evidence type="ECO:0000256" key="2">
    <source>
        <dbReference type="ARBA" id="ARBA00022475"/>
    </source>
</evidence>
<dbReference type="AlphaFoldDB" id="A0A7X5QET9"/>
<evidence type="ECO:0000256" key="5">
    <source>
        <dbReference type="ARBA" id="ARBA00023136"/>
    </source>
</evidence>
<keyword evidence="5 6" id="KW-0472">Membrane</keyword>
<dbReference type="NCBIfam" id="NF007524">
    <property type="entry name" value="PRK10133.1"/>
    <property type="match status" value="1"/>
</dbReference>
<dbReference type="InterPro" id="IPR050375">
    <property type="entry name" value="MFS_TsgA-like"/>
</dbReference>
<feature type="transmembrane region" description="Helical" evidence="6">
    <location>
        <begin position="410"/>
        <end position="427"/>
    </location>
</feature>